<dbReference type="Proteomes" id="UP000613113">
    <property type="component" value="Unassembled WGS sequence"/>
</dbReference>
<dbReference type="InterPro" id="IPR036291">
    <property type="entry name" value="NAD(P)-bd_dom_sf"/>
</dbReference>
<dbReference type="NCBIfam" id="NF004793">
    <property type="entry name" value="PRK06141.1"/>
    <property type="match status" value="1"/>
</dbReference>
<dbReference type="Gene3D" id="3.30.1780.10">
    <property type="entry name" value="ornithine cyclodeaminase, domain 1"/>
    <property type="match status" value="1"/>
</dbReference>
<dbReference type="Pfam" id="PF02423">
    <property type="entry name" value="OCD_Mu_crystall"/>
    <property type="match status" value="1"/>
</dbReference>
<dbReference type="PANTHER" id="PTHR13812:SF19">
    <property type="entry name" value="KETIMINE REDUCTASE MU-CRYSTALLIN"/>
    <property type="match status" value="1"/>
</dbReference>
<reference evidence="1 2" key="1">
    <citation type="submission" date="2020-08" db="EMBL/GenBank/DDBJ databases">
        <title>Novel species isolated from subtropical streams in China.</title>
        <authorList>
            <person name="Lu H."/>
        </authorList>
    </citation>
    <scope>NUCLEOTIDE SEQUENCE [LARGE SCALE GENOMIC DNA]</scope>
    <source>
        <strain evidence="1 2">FT31W</strain>
    </source>
</reference>
<dbReference type="PIRSF" id="PIRSF001439">
    <property type="entry name" value="CryM"/>
    <property type="match status" value="1"/>
</dbReference>
<sequence length="320" mass="34547">MIPYFDRQQIRQALPYQKLISALGEQFCQLIQAPQRHVHTISEQPISTLLLMPAWQEGGKAGVKLVTVAPENTTAPSVHALFILLDCRTGVPLAIMDGEELTLRRTAAASALASSYLSRPDSRTLLMVGTGTLIPALAAAHTVTRALRQVQIWGRDEKKAHQCAMNIRNNPDFPSDVEVIVATDLANAAGQADVISCATTSRAPIIHGDWLKPGTHLDLVGGFRPDMREVDDAAVDRSRIAVDTYSGALSEAGDLTQPIKNGIIARENILAELSELCAGKKIPASIPGRDITLFKSVGTAIEDLCAAELVWNQHPARQAE</sequence>
<dbReference type="InterPro" id="IPR003462">
    <property type="entry name" value="ODC_Mu_crystall"/>
</dbReference>
<protein>
    <submittedName>
        <fullName evidence="1">Ornithine cyclodeaminase family protein</fullName>
    </submittedName>
</protein>
<evidence type="ECO:0000313" key="2">
    <source>
        <dbReference type="Proteomes" id="UP000613113"/>
    </source>
</evidence>
<name>A0ABR6YKY7_9BURK</name>
<proteinExistence type="predicted"/>
<gene>
    <name evidence="1" type="ORF">H8K27_05385</name>
</gene>
<comment type="caution">
    <text evidence="1">The sequence shown here is derived from an EMBL/GenBank/DDBJ whole genome shotgun (WGS) entry which is preliminary data.</text>
</comment>
<dbReference type="InterPro" id="IPR023401">
    <property type="entry name" value="ODC_N"/>
</dbReference>
<dbReference type="SUPFAM" id="SSF51735">
    <property type="entry name" value="NAD(P)-binding Rossmann-fold domains"/>
    <property type="match status" value="1"/>
</dbReference>
<keyword evidence="2" id="KW-1185">Reference proteome</keyword>
<dbReference type="EMBL" id="JACOGC010000002">
    <property type="protein sequence ID" value="MBC3884556.1"/>
    <property type="molecule type" value="Genomic_DNA"/>
</dbReference>
<dbReference type="Gene3D" id="3.40.50.720">
    <property type="entry name" value="NAD(P)-binding Rossmann-like Domain"/>
    <property type="match status" value="1"/>
</dbReference>
<organism evidence="1 2">
    <name type="scientific">Undibacterium griseum</name>
    <dbReference type="NCBI Taxonomy" id="2762295"/>
    <lineage>
        <taxon>Bacteria</taxon>
        <taxon>Pseudomonadati</taxon>
        <taxon>Pseudomonadota</taxon>
        <taxon>Betaproteobacteria</taxon>
        <taxon>Burkholderiales</taxon>
        <taxon>Oxalobacteraceae</taxon>
        <taxon>Undibacterium</taxon>
    </lineage>
</organism>
<dbReference type="RefSeq" id="WP_186862179.1">
    <property type="nucleotide sequence ID" value="NZ_JACOGC010000002.1"/>
</dbReference>
<evidence type="ECO:0000313" key="1">
    <source>
        <dbReference type="EMBL" id="MBC3884556.1"/>
    </source>
</evidence>
<dbReference type="PANTHER" id="PTHR13812">
    <property type="entry name" value="KETIMINE REDUCTASE MU-CRYSTALLIN"/>
    <property type="match status" value="1"/>
</dbReference>
<accession>A0ABR6YKY7</accession>